<dbReference type="OrthoDB" id="5294031at2"/>
<evidence type="ECO:0000256" key="2">
    <source>
        <dbReference type="SAM" id="SignalP"/>
    </source>
</evidence>
<name>A0A4R5CLE3_9FLAO</name>
<organism evidence="4 5">
    <name type="scientific">Flavobacterium cellulosilyticum</name>
    <dbReference type="NCBI Taxonomy" id="2541731"/>
    <lineage>
        <taxon>Bacteria</taxon>
        <taxon>Pseudomonadati</taxon>
        <taxon>Bacteroidota</taxon>
        <taxon>Flavobacteriia</taxon>
        <taxon>Flavobacteriales</taxon>
        <taxon>Flavobacteriaceae</taxon>
        <taxon>Flavobacterium</taxon>
    </lineage>
</organism>
<evidence type="ECO:0000313" key="5">
    <source>
        <dbReference type="Proteomes" id="UP000295479"/>
    </source>
</evidence>
<comment type="caution">
    <text evidence="4">The sequence shown here is derived from an EMBL/GenBank/DDBJ whole genome shotgun (WGS) entry which is preliminary data.</text>
</comment>
<keyword evidence="1 2" id="KW-0732">Signal</keyword>
<dbReference type="EMBL" id="SMFK01000001">
    <property type="protein sequence ID" value="TDD99450.1"/>
    <property type="molecule type" value="Genomic_DNA"/>
</dbReference>
<keyword evidence="5" id="KW-1185">Reference proteome</keyword>
<feature type="domain" description="Secretion system C-terminal sorting" evidence="3">
    <location>
        <begin position="343"/>
        <end position="419"/>
    </location>
</feature>
<dbReference type="NCBIfam" id="TIGR04183">
    <property type="entry name" value="Por_Secre_tail"/>
    <property type="match status" value="1"/>
</dbReference>
<evidence type="ECO:0000313" key="4">
    <source>
        <dbReference type="EMBL" id="TDD99450.1"/>
    </source>
</evidence>
<accession>A0A4R5CLE3</accession>
<feature type="chain" id="PRO_5020423423" evidence="2">
    <location>
        <begin position="28"/>
        <end position="420"/>
    </location>
</feature>
<gene>
    <name evidence="4" type="ORF">E0F76_01620</name>
</gene>
<proteinExistence type="predicted"/>
<feature type="signal peptide" evidence="2">
    <location>
        <begin position="1"/>
        <end position="27"/>
    </location>
</feature>
<reference evidence="4 5" key="1">
    <citation type="submission" date="2019-03" db="EMBL/GenBank/DDBJ databases">
        <title>Flavobacterium AR-3-4 sp. nov. isolated from arctic soil.</title>
        <authorList>
            <person name="Chaudhary D.K."/>
        </authorList>
    </citation>
    <scope>NUCLEOTIDE SEQUENCE [LARGE SCALE GENOMIC DNA]</scope>
    <source>
        <strain evidence="4 5">AR-3-4</strain>
    </source>
</reference>
<evidence type="ECO:0000259" key="3">
    <source>
        <dbReference type="Pfam" id="PF18962"/>
    </source>
</evidence>
<dbReference type="AlphaFoldDB" id="A0A4R5CLE3"/>
<sequence>MNKKLFSKNLLSLFTVFFLIIATNIHAQNYNWVGTTSDFYTASNWTSTSGSVVFDNSSFKFVRTNATGNSAVINQFIAWQPGVFDNTSGLLTINANFNVFYNDVLNGIVTVNTGAIFTCRNIFRVGSGGSGTVNVNGGTFRSSNVDTWQGVFIGANKGGNGTANINTGGVIDGGYQLEIGTRDFYPTGLLNVNTGGIAGAYWATLIGPNGTINVNGGTLNTGETFKVGDLFLDNAGNAGTIGSIVGKLNINSGTVNVNQNDSGGINFSLHANSKVVIDAGSLVIKRTGVDYTSAINTYVTNGQIAPIAGKSISVTYNGVLTTVTATSLGVANFNKELENSFVIYPNPVKNDIHIMSKVNFGKDLKVSVVNLIGETIIESQTIKADSDSYTISTKNKLSAGIYLVQINTENGIVSKKIIVK</sequence>
<dbReference type="Proteomes" id="UP000295479">
    <property type="component" value="Unassembled WGS sequence"/>
</dbReference>
<evidence type="ECO:0000256" key="1">
    <source>
        <dbReference type="ARBA" id="ARBA00022729"/>
    </source>
</evidence>
<dbReference type="RefSeq" id="WP_132000598.1">
    <property type="nucleotide sequence ID" value="NZ_SMFK01000001.1"/>
</dbReference>
<dbReference type="InterPro" id="IPR026444">
    <property type="entry name" value="Secre_tail"/>
</dbReference>
<protein>
    <submittedName>
        <fullName evidence="4">T9SS type A sorting domain-containing protein</fullName>
    </submittedName>
</protein>
<dbReference type="Pfam" id="PF18962">
    <property type="entry name" value="Por_Secre_tail"/>
    <property type="match status" value="1"/>
</dbReference>